<dbReference type="AlphaFoldDB" id="A0AAC8T9E0"/>
<name>A0AAC8T9E0_9GAMM</name>
<dbReference type="EMBL" id="CP011376">
    <property type="protein sequence ID" value="AKG07281.1"/>
    <property type="molecule type" value="Genomic_DNA"/>
</dbReference>
<evidence type="ECO:0000313" key="2">
    <source>
        <dbReference type="Proteomes" id="UP000077465"/>
    </source>
</evidence>
<gene>
    <name evidence="1" type="ORF">AAX06_02805</name>
</gene>
<protein>
    <submittedName>
        <fullName evidence="1">Uncharacterized protein</fullName>
    </submittedName>
</protein>
<sequence>MTPKAPTYQDDKVERRTFDADVSEPALGYVLTQIPKRVVRMRGEIKPHETVILTQPKSLPSTILLKNFLKFTKKK</sequence>
<organism evidence="1 2">
    <name type="scientific">Moraxella bovoculi</name>
    <dbReference type="NCBI Taxonomy" id="386891"/>
    <lineage>
        <taxon>Bacteria</taxon>
        <taxon>Pseudomonadati</taxon>
        <taxon>Pseudomonadota</taxon>
        <taxon>Gammaproteobacteria</taxon>
        <taxon>Moraxellales</taxon>
        <taxon>Moraxellaceae</taxon>
        <taxon>Moraxella</taxon>
    </lineage>
</organism>
<reference evidence="1 2" key="1">
    <citation type="submission" date="2015-05" db="EMBL/GenBank/DDBJ databases">
        <authorList>
            <person name="Dickey A."/>
            <person name="Clawson M."/>
            <person name="Bono J."/>
            <person name="Loy J.D."/>
        </authorList>
    </citation>
    <scope>NUCLEOTIDE SEQUENCE [LARGE SCALE GENOMIC DNA]</scope>
    <source>
        <strain evidence="1 2">22581</strain>
    </source>
</reference>
<proteinExistence type="predicted"/>
<accession>A0AAC8T9E0</accession>
<evidence type="ECO:0000313" key="1">
    <source>
        <dbReference type="EMBL" id="AKG07281.1"/>
    </source>
</evidence>
<dbReference type="Proteomes" id="UP000077465">
    <property type="component" value="Chromosome"/>
</dbReference>